<evidence type="ECO:0000256" key="12">
    <source>
        <dbReference type="ARBA" id="ARBA00023136"/>
    </source>
</evidence>
<evidence type="ECO:0000256" key="3">
    <source>
        <dbReference type="ARBA" id="ARBA00010217"/>
    </source>
</evidence>
<dbReference type="Proteomes" id="UP000007752">
    <property type="component" value="Chromosome 9"/>
</dbReference>
<organism evidence="17">
    <name type="scientific">Oryza sativa subsp. japonica</name>
    <name type="common">Rice</name>
    <dbReference type="NCBI Taxonomy" id="39947"/>
    <lineage>
        <taxon>Eukaryota</taxon>
        <taxon>Viridiplantae</taxon>
        <taxon>Streptophyta</taxon>
        <taxon>Embryophyta</taxon>
        <taxon>Tracheophyta</taxon>
        <taxon>Spermatophyta</taxon>
        <taxon>Magnoliopsida</taxon>
        <taxon>Liliopsida</taxon>
        <taxon>Poales</taxon>
        <taxon>Poaceae</taxon>
        <taxon>BOP clade</taxon>
        <taxon>Oryzoideae</taxon>
        <taxon>Oryzeae</taxon>
        <taxon>Oryzinae</taxon>
        <taxon>Oryza</taxon>
        <taxon>Oryza sativa</taxon>
    </lineage>
</organism>
<protein>
    <recommendedName>
        <fullName evidence="16">Protein kinase domain-containing protein</fullName>
    </recommendedName>
</protein>
<feature type="compositionally biased region" description="Basic and acidic residues" evidence="15">
    <location>
        <begin position="23"/>
        <end position="32"/>
    </location>
</feature>
<dbReference type="InterPro" id="IPR000719">
    <property type="entry name" value="Prot_kinase_dom"/>
</dbReference>
<keyword evidence="14" id="KW-0325">Glycoprotein</keyword>
<dbReference type="AlphaFoldDB" id="B9G3I8"/>
<dbReference type="EMBL" id="CM000146">
    <property type="protein sequence ID" value="EEE69685.1"/>
    <property type="molecule type" value="Genomic_DNA"/>
</dbReference>
<dbReference type="InterPro" id="IPR052059">
    <property type="entry name" value="CR_Ser/Thr_kinase"/>
</dbReference>
<keyword evidence="8" id="KW-0547">Nucleotide-binding</keyword>
<evidence type="ECO:0000256" key="14">
    <source>
        <dbReference type="ARBA" id="ARBA00023180"/>
    </source>
</evidence>
<dbReference type="Pfam" id="PF07714">
    <property type="entry name" value="PK_Tyr_Ser-Thr"/>
    <property type="match status" value="1"/>
</dbReference>
<comment type="similarity">
    <text evidence="3">In the C-terminal section; belongs to the protein kinase superfamily. Ser/Thr protein kinase family.</text>
</comment>
<keyword evidence="12" id="KW-0472">Membrane</keyword>
<evidence type="ECO:0000256" key="1">
    <source>
        <dbReference type="ARBA" id="ARBA00004251"/>
    </source>
</evidence>
<feature type="compositionally biased region" description="Low complexity" evidence="15">
    <location>
        <begin position="450"/>
        <end position="492"/>
    </location>
</feature>
<evidence type="ECO:0000256" key="13">
    <source>
        <dbReference type="ARBA" id="ARBA00023170"/>
    </source>
</evidence>
<keyword evidence="5" id="KW-0808">Transferase</keyword>
<feature type="region of interest" description="Disordered" evidence="15">
    <location>
        <begin position="421"/>
        <end position="513"/>
    </location>
</feature>
<keyword evidence="13" id="KW-0675">Receptor</keyword>
<evidence type="ECO:0000256" key="4">
    <source>
        <dbReference type="ARBA" id="ARBA00022475"/>
    </source>
</evidence>
<dbReference type="Pfam" id="PF00069">
    <property type="entry name" value="Pkinase"/>
    <property type="match status" value="1"/>
</dbReference>
<sequence>MKPRELLERIARPFSSSSSRRGGGAERRRREEEEADLEAIAAREQRAFRYEALSAATRGFSERQKLGQGGFGPVYRGRLADGREVAVKRLGAGSRQGAREFRNEATLLSRVQHRNVVNLIGYCAQGPRGKTPRLRRRRRLNICEKPIAVERVGRKYEYVDTHVAPNLLPCGLGARGEQTDAGFSGLHTVGGLPGGWIRGSTAEKAARAHVCSHGAQTTGQQQRRREAAAAGGADVGAAARGGGGRGARAAVPARGRAHAPIIHRDIKASNILLDDRWVPKIADFGMARLFPEAGDGRSHVQTRVAGTNGYMAPEYLMHGALSAKADVFSFGVVVLEIVSGHKNSSFVPPPDSDADNLLDHAWRLYKKGRSIELLDPAVKSAAATEQVELLVRIGLLCVQADPRMRPDMKRVVIILSKKQSTLEEPTRPGVPGSRYRRRSYGTRGGGGGSHFSVGSTSGTSSPSTSTTASHATTSAASNAMTTTTSSTHTMRSQGLPLHREERGVELKKDDESG</sequence>
<keyword evidence="6" id="KW-0812">Transmembrane</keyword>
<evidence type="ECO:0000256" key="9">
    <source>
        <dbReference type="ARBA" id="ARBA00022777"/>
    </source>
</evidence>
<comment type="similarity">
    <text evidence="2">In the N-terminal section; belongs to the leguminous lectin family.</text>
</comment>
<dbReference type="SMART" id="SM00220">
    <property type="entry name" value="S_TKc"/>
    <property type="match status" value="1"/>
</dbReference>
<keyword evidence="4" id="KW-1003">Cell membrane</keyword>
<dbReference type="InterPro" id="IPR001245">
    <property type="entry name" value="Ser-Thr/Tyr_kinase_cat_dom"/>
</dbReference>
<evidence type="ECO:0000256" key="11">
    <source>
        <dbReference type="ARBA" id="ARBA00022989"/>
    </source>
</evidence>
<feature type="compositionally biased region" description="Basic and acidic residues" evidence="15">
    <location>
        <begin position="1"/>
        <end position="11"/>
    </location>
</feature>
<accession>B9G3I8</accession>
<dbReference type="SUPFAM" id="SSF56112">
    <property type="entry name" value="Protein kinase-like (PK-like)"/>
    <property type="match status" value="2"/>
</dbReference>
<keyword evidence="11" id="KW-1133">Transmembrane helix</keyword>
<comment type="subcellular location">
    <subcellularLocation>
        <location evidence="1">Cell membrane</location>
        <topology evidence="1">Single-pass type I membrane protein</topology>
    </subcellularLocation>
</comment>
<evidence type="ECO:0000256" key="8">
    <source>
        <dbReference type="ARBA" id="ARBA00022741"/>
    </source>
</evidence>
<dbReference type="FunFam" id="3.30.200.20:FF:000327">
    <property type="entry name" value="Cysteine-rich receptor-like protein kinase 10"/>
    <property type="match status" value="1"/>
</dbReference>
<evidence type="ECO:0000259" key="16">
    <source>
        <dbReference type="PROSITE" id="PS50011"/>
    </source>
</evidence>
<feature type="compositionally biased region" description="Low complexity" evidence="15">
    <location>
        <begin position="229"/>
        <end position="238"/>
    </location>
</feature>
<evidence type="ECO:0000256" key="10">
    <source>
        <dbReference type="ARBA" id="ARBA00022840"/>
    </source>
</evidence>
<feature type="compositionally biased region" description="Basic and acidic residues" evidence="15">
    <location>
        <begin position="497"/>
        <end position="513"/>
    </location>
</feature>
<evidence type="ECO:0000256" key="5">
    <source>
        <dbReference type="ARBA" id="ARBA00022679"/>
    </source>
</evidence>
<dbReference type="Gene3D" id="1.10.510.10">
    <property type="entry name" value="Transferase(Phosphotransferase) domain 1"/>
    <property type="match status" value="1"/>
</dbReference>
<dbReference type="InterPro" id="IPR008271">
    <property type="entry name" value="Ser/Thr_kinase_AS"/>
</dbReference>
<proteinExistence type="inferred from homology"/>
<keyword evidence="10" id="KW-0067">ATP-binding</keyword>
<dbReference type="Gene3D" id="3.30.200.20">
    <property type="entry name" value="Phosphorylase Kinase, domain 1"/>
    <property type="match status" value="1"/>
</dbReference>
<dbReference type="GO" id="GO:0005886">
    <property type="term" value="C:plasma membrane"/>
    <property type="evidence" value="ECO:0007669"/>
    <property type="project" value="UniProtKB-SubCell"/>
</dbReference>
<evidence type="ECO:0000256" key="2">
    <source>
        <dbReference type="ARBA" id="ARBA00008536"/>
    </source>
</evidence>
<gene>
    <name evidence="17" type="ORF">OsJ_29322</name>
</gene>
<evidence type="ECO:0000256" key="6">
    <source>
        <dbReference type="ARBA" id="ARBA00022692"/>
    </source>
</evidence>
<dbReference type="PANTHER" id="PTHR47973">
    <property type="entry name" value="CYSTEINE-RICH RECEPTOR-LIKE PROTEIN KINASE 3"/>
    <property type="match status" value="1"/>
</dbReference>
<dbReference type="PROSITE" id="PS50011">
    <property type="entry name" value="PROTEIN_KINASE_DOM"/>
    <property type="match status" value="1"/>
</dbReference>
<dbReference type="GO" id="GO:0004672">
    <property type="term" value="F:protein kinase activity"/>
    <property type="evidence" value="ECO:0007669"/>
    <property type="project" value="InterPro"/>
</dbReference>
<evidence type="ECO:0000256" key="7">
    <source>
        <dbReference type="ARBA" id="ARBA00022729"/>
    </source>
</evidence>
<dbReference type="GO" id="GO:0005524">
    <property type="term" value="F:ATP binding"/>
    <property type="evidence" value="ECO:0007669"/>
    <property type="project" value="UniProtKB-KW"/>
</dbReference>
<reference evidence="17" key="2">
    <citation type="submission" date="2008-12" db="EMBL/GenBank/DDBJ databases">
        <title>Improved gene annotation of the rice (Oryza sativa) genomes.</title>
        <authorList>
            <person name="Wang J."/>
            <person name="Li R."/>
            <person name="Fan W."/>
            <person name="Huang Q."/>
            <person name="Zhang J."/>
            <person name="Zhou Y."/>
            <person name="Hu Y."/>
            <person name="Zi S."/>
            <person name="Li J."/>
            <person name="Ni P."/>
            <person name="Zheng H."/>
            <person name="Zhang Y."/>
            <person name="Zhao M."/>
            <person name="Hao Q."/>
            <person name="McDermott J."/>
            <person name="Samudrala R."/>
            <person name="Kristiansen K."/>
            <person name="Wong G.K.-S."/>
        </authorList>
    </citation>
    <scope>NUCLEOTIDE SEQUENCE</scope>
</reference>
<evidence type="ECO:0000313" key="17">
    <source>
        <dbReference type="EMBL" id="EEE69685.1"/>
    </source>
</evidence>
<dbReference type="FunFam" id="1.10.510.10:FF:000240">
    <property type="entry name" value="Lectin-domain containing receptor kinase A4.3"/>
    <property type="match status" value="1"/>
</dbReference>
<feature type="region of interest" description="Disordered" evidence="15">
    <location>
        <begin position="1"/>
        <end position="36"/>
    </location>
</feature>
<name>B9G3I8_ORYSJ</name>
<reference evidence="17" key="1">
    <citation type="journal article" date="2005" name="PLoS Biol.">
        <title>The genomes of Oryza sativa: a history of duplications.</title>
        <authorList>
            <person name="Yu J."/>
            <person name="Wang J."/>
            <person name="Lin W."/>
            <person name="Li S."/>
            <person name="Li H."/>
            <person name="Zhou J."/>
            <person name="Ni P."/>
            <person name="Dong W."/>
            <person name="Hu S."/>
            <person name="Zeng C."/>
            <person name="Zhang J."/>
            <person name="Zhang Y."/>
            <person name="Li R."/>
            <person name="Xu Z."/>
            <person name="Li S."/>
            <person name="Li X."/>
            <person name="Zheng H."/>
            <person name="Cong L."/>
            <person name="Lin L."/>
            <person name="Yin J."/>
            <person name="Geng J."/>
            <person name="Li G."/>
            <person name="Shi J."/>
            <person name="Liu J."/>
            <person name="Lv H."/>
            <person name="Li J."/>
            <person name="Wang J."/>
            <person name="Deng Y."/>
            <person name="Ran L."/>
            <person name="Shi X."/>
            <person name="Wang X."/>
            <person name="Wu Q."/>
            <person name="Li C."/>
            <person name="Ren X."/>
            <person name="Wang J."/>
            <person name="Wang X."/>
            <person name="Li D."/>
            <person name="Liu D."/>
            <person name="Zhang X."/>
            <person name="Ji Z."/>
            <person name="Zhao W."/>
            <person name="Sun Y."/>
            <person name="Zhang Z."/>
            <person name="Bao J."/>
            <person name="Han Y."/>
            <person name="Dong L."/>
            <person name="Ji J."/>
            <person name="Chen P."/>
            <person name="Wu S."/>
            <person name="Liu J."/>
            <person name="Xiao Y."/>
            <person name="Bu D."/>
            <person name="Tan J."/>
            <person name="Yang L."/>
            <person name="Ye C."/>
            <person name="Zhang J."/>
            <person name="Xu J."/>
            <person name="Zhou Y."/>
            <person name="Yu Y."/>
            <person name="Zhang B."/>
            <person name="Zhuang S."/>
            <person name="Wei H."/>
            <person name="Liu B."/>
            <person name="Lei M."/>
            <person name="Yu H."/>
            <person name="Li Y."/>
            <person name="Xu H."/>
            <person name="Wei S."/>
            <person name="He X."/>
            <person name="Fang L."/>
            <person name="Zhang Z."/>
            <person name="Zhang Y."/>
            <person name="Huang X."/>
            <person name="Su Z."/>
            <person name="Tong W."/>
            <person name="Li J."/>
            <person name="Tong Z."/>
            <person name="Li S."/>
            <person name="Ye J."/>
            <person name="Wang L."/>
            <person name="Fang L."/>
            <person name="Lei T."/>
            <person name="Chen C."/>
            <person name="Chen H."/>
            <person name="Xu Z."/>
            <person name="Li H."/>
            <person name="Huang H."/>
            <person name="Zhang F."/>
            <person name="Xu H."/>
            <person name="Li N."/>
            <person name="Zhao C."/>
            <person name="Li S."/>
            <person name="Dong L."/>
            <person name="Huang Y."/>
            <person name="Li L."/>
            <person name="Xi Y."/>
            <person name="Qi Q."/>
            <person name="Li W."/>
            <person name="Zhang B."/>
            <person name="Hu W."/>
            <person name="Zhang Y."/>
            <person name="Tian X."/>
            <person name="Jiao Y."/>
            <person name="Liang X."/>
            <person name="Jin J."/>
            <person name="Gao L."/>
            <person name="Zheng W."/>
            <person name="Hao B."/>
            <person name="Liu S."/>
            <person name="Wang W."/>
            <person name="Yuan L."/>
            <person name="Cao M."/>
            <person name="McDermott J."/>
            <person name="Samudrala R."/>
            <person name="Wang J."/>
            <person name="Wong G.K."/>
            <person name="Yang H."/>
        </authorList>
    </citation>
    <scope>NUCLEOTIDE SEQUENCE [LARGE SCALE GENOMIC DNA]</scope>
</reference>
<keyword evidence="9" id="KW-0418">Kinase</keyword>
<feature type="domain" description="Protein kinase" evidence="16">
    <location>
        <begin position="60"/>
        <end position="422"/>
    </location>
</feature>
<dbReference type="PROSITE" id="PS00108">
    <property type="entry name" value="PROTEIN_KINASE_ST"/>
    <property type="match status" value="1"/>
</dbReference>
<dbReference type="InterPro" id="IPR011009">
    <property type="entry name" value="Kinase-like_dom_sf"/>
</dbReference>
<keyword evidence="7" id="KW-0732">Signal</keyword>
<evidence type="ECO:0000256" key="15">
    <source>
        <dbReference type="SAM" id="MobiDB-lite"/>
    </source>
</evidence>
<feature type="region of interest" description="Disordered" evidence="15">
    <location>
        <begin position="229"/>
        <end position="251"/>
    </location>
</feature>
<dbReference type="GO" id="GO:0002229">
    <property type="term" value="P:defense response to oomycetes"/>
    <property type="evidence" value="ECO:0007669"/>
    <property type="project" value="UniProtKB-ARBA"/>
</dbReference>